<name>A0AAE1XCF4_9LAMI</name>
<feature type="domain" description="CRAL-TRIO" evidence="6">
    <location>
        <begin position="129"/>
        <end position="303"/>
    </location>
</feature>
<evidence type="ECO:0000313" key="8">
    <source>
        <dbReference type="Proteomes" id="UP001289374"/>
    </source>
</evidence>
<reference evidence="7" key="2">
    <citation type="journal article" date="2024" name="Plant">
        <title>Genomic evolution and insights into agronomic trait innovations of Sesamum species.</title>
        <authorList>
            <person name="Miao H."/>
            <person name="Wang L."/>
            <person name="Qu L."/>
            <person name="Liu H."/>
            <person name="Sun Y."/>
            <person name="Le M."/>
            <person name="Wang Q."/>
            <person name="Wei S."/>
            <person name="Zheng Y."/>
            <person name="Lin W."/>
            <person name="Duan Y."/>
            <person name="Cao H."/>
            <person name="Xiong S."/>
            <person name="Wang X."/>
            <person name="Wei L."/>
            <person name="Li C."/>
            <person name="Ma Q."/>
            <person name="Ju M."/>
            <person name="Zhao R."/>
            <person name="Li G."/>
            <person name="Mu C."/>
            <person name="Tian Q."/>
            <person name="Mei H."/>
            <person name="Zhang T."/>
            <person name="Gao T."/>
            <person name="Zhang H."/>
        </authorList>
    </citation>
    <scope>NUCLEOTIDE SEQUENCE</scope>
    <source>
        <strain evidence="7">K16</strain>
    </source>
</reference>
<dbReference type="PANTHER" id="PTHR45657">
    <property type="entry name" value="CRAL-TRIO DOMAIN-CONTAINING PROTEIN YKL091C-RELATED"/>
    <property type="match status" value="1"/>
</dbReference>
<dbReference type="InterPro" id="IPR001251">
    <property type="entry name" value="CRAL-TRIO_dom"/>
</dbReference>
<dbReference type="InterPro" id="IPR051026">
    <property type="entry name" value="PI/PC_transfer"/>
</dbReference>
<comment type="subcellular location">
    <subcellularLocation>
        <location evidence="1">Cell membrane</location>
        <topology evidence="1">Peripheral membrane protein</topology>
    </subcellularLocation>
    <subcellularLocation>
        <location evidence="2">Golgi apparatus membrane</location>
        <topology evidence="2">Peripheral membrane protein</topology>
    </subcellularLocation>
</comment>
<dbReference type="EMBL" id="JACGWL010000002">
    <property type="protein sequence ID" value="KAK4409210.1"/>
    <property type="molecule type" value="Genomic_DNA"/>
</dbReference>
<dbReference type="InterPro" id="IPR036865">
    <property type="entry name" value="CRAL-TRIO_dom_sf"/>
</dbReference>
<evidence type="ECO:0000256" key="3">
    <source>
        <dbReference type="ARBA" id="ARBA00022927"/>
    </source>
</evidence>
<gene>
    <name evidence="7" type="ORF">Sango_0502000</name>
</gene>
<dbReference type="GO" id="GO:0015031">
    <property type="term" value="P:protein transport"/>
    <property type="evidence" value="ECO:0007669"/>
    <property type="project" value="UniProtKB-KW"/>
</dbReference>
<feature type="non-terminal residue" evidence="7">
    <location>
        <position position="1"/>
    </location>
</feature>
<dbReference type="Proteomes" id="UP001289374">
    <property type="component" value="Unassembled WGS sequence"/>
</dbReference>
<keyword evidence="8" id="KW-1185">Reference proteome</keyword>
<keyword evidence="4" id="KW-0333">Golgi apparatus</keyword>
<dbReference type="PANTHER" id="PTHR45657:SF43">
    <property type="entry name" value="PHOSPHATIDYLINOSITOL_PHOSPHATIDYLCHOLINE TRANSFER PROTEIN SFH9"/>
    <property type="match status" value="1"/>
</dbReference>
<comment type="similarity">
    <text evidence="5">Belongs to the SFH family.</text>
</comment>
<keyword evidence="3" id="KW-0653">Protein transport</keyword>
<proteinExistence type="inferred from homology"/>
<dbReference type="SMART" id="SM00516">
    <property type="entry name" value="SEC14"/>
    <property type="match status" value="1"/>
</dbReference>
<dbReference type="CDD" id="cd00170">
    <property type="entry name" value="SEC14"/>
    <property type="match status" value="1"/>
</dbReference>
<dbReference type="GO" id="GO:0000139">
    <property type="term" value="C:Golgi membrane"/>
    <property type="evidence" value="ECO:0007669"/>
    <property type="project" value="UniProtKB-SubCell"/>
</dbReference>
<evidence type="ECO:0000256" key="4">
    <source>
        <dbReference type="ARBA" id="ARBA00023034"/>
    </source>
</evidence>
<accession>A0AAE1XCF4</accession>
<sequence>MHPNPDSLRVFADLVLKTRRSMPEIVMDHEDEKGKISDHDIIPEDERENVLIERDLLPAPHDDYHNMLRTMSAGKIISKFPILVSSNERLLWILLFDKGFKNYRLLEKNAELEKENGVDSIIQDFLYDESEDVQHYYPHGYHGVDKGGRPVYIERLGKVEPSKLMSVTTVERFLKYHIQGFEKAFSEKFPACSIAAKRHIDSTTTILDVQGLNWMSFGKLAHDLVMRMQRIDGSNYPETLHHMFIVNAGTGFKCLWNGLKGFLDPTTTAKIHVLGSKFQNKLLEVIDASQLPDFLGGSCSCPNQGGCLGSDKGPWRDPQLMKVLIWGLSYSYLQLVHMLRDGESLHLRKTTSFHSNDDVKLIHYKDLRGKTVQTSCSRSSAHSTMEATPRCSNVRLLKLSFPILKVLLKMC</sequence>
<evidence type="ECO:0000259" key="6">
    <source>
        <dbReference type="PROSITE" id="PS50191"/>
    </source>
</evidence>
<evidence type="ECO:0000313" key="7">
    <source>
        <dbReference type="EMBL" id="KAK4409210.1"/>
    </source>
</evidence>
<organism evidence="7 8">
    <name type="scientific">Sesamum angolense</name>
    <dbReference type="NCBI Taxonomy" id="2727404"/>
    <lineage>
        <taxon>Eukaryota</taxon>
        <taxon>Viridiplantae</taxon>
        <taxon>Streptophyta</taxon>
        <taxon>Embryophyta</taxon>
        <taxon>Tracheophyta</taxon>
        <taxon>Spermatophyta</taxon>
        <taxon>Magnoliopsida</taxon>
        <taxon>eudicotyledons</taxon>
        <taxon>Gunneridae</taxon>
        <taxon>Pentapetalae</taxon>
        <taxon>asterids</taxon>
        <taxon>lamiids</taxon>
        <taxon>Lamiales</taxon>
        <taxon>Pedaliaceae</taxon>
        <taxon>Sesamum</taxon>
    </lineage>
</organism>
<dbReference type="Gene3D" id="3.40.525.10">
    <property type="entry name" value="CRAL-TRIO lipid binding domain"/>
    <property type="match status" value="1"/>
</dbReference>
<evidence type="ECO:0000256" key="5">
    <source>
        <dbReference type="ARBA" id="ARBA00038020"/>
    </source>
</evidence>
<comment type="caution">
    <text evidence="7">The sequence shown here is derived from an EMBL/GenBank/DDBJ whole genome shotgun (WGS) entry which is preliminary data.</text>
</comment>
<keyword evidence="3" id="KW-0813">Transport</keyword>
<evidence type="ECO:0000256" key="1">
    <source>
        <dbReference type="ARBA" id="ARBA00004202"/>
    </source>
</evidence>
<reference evidence="7" key="1">
    <citation type="submission" date="2020-06" db="EMBL/GenBank/DDBJ databases">
        <authorList>
            <person name="Li T."/>
            <person name="Hu X."/>
            <person name="Zhang T."/>
            <person name="Song X."/>
            <person name="Zhang H."/>
            <person name="Dai N."/>
            <person name="Sheng W."/>
            <person name="Hou X."/>
            <person name="Wei L."/>
        </authorList>
    </citation>
    <scope>NUCLEOTIDE SEQUENCE</scope>
    <source>
        <strain evidence="7">K16</strain>
        <tissue evidence="7">Leaf</tissue>
    </source>
</reference>
<evidence type="ECO:0000256" key="2">
    <source>
        <dbReference type="ARBA" id="ARBA00004395"/>
    </source>
</evidence>
<dbReference type="SUPFAM" id="SSF52087">
    <property type="entry name" value="CRAL/TRIO domain"/>
    <property type="match status" value="1"/>
</dbReference>
<dbReference type="AlphaFoldDB" id="A0AAE1XCF4"/>
<dbReference type="GO" id="GO:0005886">
    <property type="term" value="C:plasma membrane"/>
    <property type="evidence" value="ECO:0007669"/>
    <property type="project" value="UniProtKB-SubCell"/>
</dbReference>
<dbReference type="Pfam" id="PF00650">
    <property type="entry name" value="CRAL_TRIO"/>
    <property type="match status" value="1"/>
</dbReference>
<protein>
    <submittedName>
        <fullName evidence="7">Phosphatidylinositol/phosphatidylcholine transfer protein SFH9</fullName>
    </submittedName>
</protein>
<dbReference type="PROSITE" id="PS50191">
    <property type="entry name" value="CRAL_TRIO"/>
    <property type="match status" value="1"/>
</dbReference>